<feature type="compositionally biased region" description="Polar residues" evidence="6">
    <location>
        <begin position="1"/>
        <end position="26"/>
    </location>
</feature>
<keyword evidence="9" id="KW-1185">Reference proteome</keyword>
<feature type="compositionally biased region" description="Polar residues" evidence="6">
    <location>
        <begin position="405"/>
        <end position="426"/>
    </location>
</feature>
<name>A0ABP0EHT2_9ASCO</name>
<feature type="region of interest" description="Disordered" evidence="6">
    <location>
        <begin position="1"/>
        <end position="130"/>
    </location>
</feature>
<evidence type="ECO:0000256" key="1">
    <source>
        <dbReference type="ARBA" id="ARBA00022723"/>
    </source>
</evidence>
<dbReference type="PANTHER" id="PTHR31668">
    <property type="entry name" value="GLUCOSE TRANSPORT TRANSCRIPTION REGULATOR RGT1-RELATED-RELATED"/>
    <property type="match status" value="1"/>
</dbReference>
<feature type="compositionally biased region" description="Polar residues" evidence="6">
    <location>
        <begin position="171"/>
        <end position="180"/>
    </location>
</feature>
<keyword evidence="1" id="KW-0479">Metal-binding</keyword>
<organism evidence="8 9">
    <name type="scientific">[Candida] anglica</name>
    <dbReference type="NCBI Taxonomy" id="148631"/>
    <lineage>
        <taxon>Eukaryota</taxon>
        <taxon>Fungi</taxon>
        <taxon>Dikarya</taxon>
        <taxon>Ascomycota</taxon>
        <taxon>Saccharomycotina</taxon>
        <taxon>Pichiomycetes</taxon>
        <taxon>Debaryomycetaceae</taxon>
        <taxon>Kurtzmaniella</taxon>
    </lineage>
</organism>
<dbReference type="CDD" id="cd00067">
    <property type="entry name" value="GAL4"/>
    <property type="match status" value="1"/>
</dbReference>
<feature type="region of interest" description="Disordered" evidence="6">
    <location>
        <begin position="405"/>
        <end position="430"/>
    </location>
</feature>
<dbReference type="PROSITE" id="PS50048">
    <property type="entry name" value="ZN2_CY6_FUNGAL_2"/>
    <property type="match status" value="1"/>
</dbReference>
<dbReference type="SMART" id="SM00066">
    <property type="entry name" value="GAL4"/>
    <property type="match status" value="1"/>
</dbReference>
<evidence type="ECO:0000313" key="9">
    <source>
        <dbReference type="Proteomes" id="UP001497600"/>
    </source>
</evidence>
<feature type="domain" description="Zn(2)-C6 fungal-type" evidence="7">
    <location>
        <begin position="252"/>
        <end position="284"/>
    </location>
</feature>
<dbReference type="Pfam" id="PF04082">
    <property type="entry name" value="Fungal_trans"/>
    <property type="match status" value="1"/>
</dbReference>
<evidence type="ECO:0000313" key="8">
    <source>
        <dbReference type="EMBL" id="CAK7912378.1"/>
    </source>
</evidence>
<dbReference type="PANTHER" id="PTHR31668:SF4">
    <property type="entry name" value="TRANSCRIPTIONAL ACTIVATOR PROTEIN DAL81"/>
    <property type="match status" value="1"/>
</dbReference>
<dbReference type="InterPro" id="IPR036864">
    <property type="entry name" value="Zn2-C6_fun-type_DNA-bd_sf"/>
</dbReference>
<proteinExistence type="predicted"/>
<feature type="region of interest" description="Disordered" evidence="6">
    <location>
        <begin position="171"/>
        <end position="254"/>
    </location>
</feature>
<gene>
    <name evidence="8" type="primary">DAL81</name>
    <name evidence="8" type="ORF">CAAN4_F06744</name>
</gene>
<keyword evidence="4" id="KW-0804">Transcription</keyword>
<evidence type="ECO:0000256" key="5">
    <source>
        <dbReference type="ARBA" id="ARBA00023242"/>
    </source>
</evidence>
<accession>A0ABP0EHT2</accession>
<sequence length="1122" mass="125600">MNSGSKSEGANSHSTVPEQGGSNSTHNHPKDSMDHTSEQNNSRTPQQQSHQHRTSQLQHIQQQQQLQHQPPPGQPQQQPQQQHHHQPQQQQQQQLHHHQQQQLHHQQHSQHPHSAHQDHPPNGPEYDSAQYLDSNWASSLLMDPNNEMFYGMDFTSPNMGINTAPAIQNQGQYQSPTSENMHLPPQQQQQGHPGQPHGDNEAKGPTSHPQQTPSALSQSQGTPTDIQMVSDSNYTSTGSVGAQQRAAKHRRPCDHCRRRKTKCVIIPNTNNCAQCESKSLVCTYIDQPMRRTPGSNPNFQEDYYNNIQPQNKRAKTSSTNDAMSGNTNANLSILQRENHISNGIVPPNVQIRDVPPVQDYSMVNNSLLKKTLSLQFPRSSFYVGPTSYLYDVNLLNLIIESQNSPSKKGASQSQGANKSTSINGRASASPLGGKIEQVNLSDSISLRKVSDKVQFVLKDDQSPQSYSAMSQDVDNIEKFIAPHGQILIDLYFRIIHPSYPILHKKVFLEKYSRTHREFSAPLLAAVYVLAIQWWDYDPQLNRYPKPNSELILKIALNNYLLEILKRPKLSAVQAGLLLLQCKHIIQVSNISSNGNSNGEPTPNSSGGDTDYNDWVLCSQVISLAEELGLGLDCHGWKLPKWERGLRKRLAWAVYMEDKWLSLKNARPSHISENNWIVLPLADEDFPEKHGDGDLKEGSSDIDNGKKIFRNLIDLSMILSDIVDQFYSMKAMNEITDMTQVLKLAKPLQLKLRNWYHSLPVELQMSSVQRRKLCSNGYLQLAYFATELTLHRKIITTIFQQSHSNNPPQPELVNVCRTAAKTRLLASIEFVRDLKPEHIHSFWHSSSSSSFTLIGTFAAVLFISSTTKEEEDFYKDQVFNYRWILKISSKGFDQVGAALSKLDLVLNHIPGLLIDKVGVPMVVPNVPTVDYQRQSQQSPPHPQQSQQSQARPNNQFTPQSQGKRLSNSDSTSGSNVNNNTNTTNNNNRRIGRPPQGARPTQQPQSQSQQGAGSAYISSPQQFSTPPYSQVQPMPQTMSRGGQFIVNSPQSSQGLSPKEVIRQQRPVGPNPVTKGNSTQEDQESIGTSFGDSRGSPPGPFVGPAYAHQNDDDNRSTLSDRNTDK</sequence>
<feature type="compositionally biased region" description="Polar residues" evidence="6">
    <location>
        <begin position="1018"/>
        <end position="1053"/>
    </location>
</feature>
<evidence type="ECO:0000256" key="4">
    <source>
        <dbReference type="ARBA" id="ARBA00023163"/>
    </source>
</evidence>
<dbReference type="Gene3D" id="4.10.240.10">
    <property type="entry name" value="Zn(2)-C6 fungal-type DNA-binding domain"/>
    <property type="match status" value="1"/>
</dbReference>
<feature type="compositionally biased region" description="Low complexity" evidence="6">
    <location>
        <begin position="184"/>
        <end position="197"/>
    </location>
</feature>
<protein>
    <submittedName>
        <fullName evidence="8">Transcriptional activator protein Dal81p</fullName>
    </submittedName>
</protein>
<dbReference type="InterPro" id="IPR001138">
    <property type="entry name" value="Zn2Cys6_DnaBD"/>
</dbReference>
<feature type="compositionally biased region" description="Low complexity" evidence="6">
    <location>
        <begin position="931"/>
        <end position="954"/>
    </location>
</feature>
<feature type="compositionally biased region" description="Basic and acidic residues" evidence="6">
    <location>
        <begin position="28"/>
        <end position="37"/>
    </location>
</feature>
<evidence type="ECO:0000259" key="7">
    <source>
        <dbReference type="PROSITE" id="PS50048"/>
    </source>
</evidence>
<evidence type="ECO:0000256" key="6">
    <source>
        <dbReference type="SAM" id="MobiDB-lite"/>
    </source>
</evidence>
<feature type="compositionally biased region" description="Polar residues" evidence="6">
    <location>
        <begin position="1113"/>
        <end position="1122"/>
    </location>
</feature>
<feature type="region of interest" description="Disordered" evidence="6">
    <location>
        <begin position="930"/>
        <end position="1122"/>
    </location>
</feature>
<dbReference type="CDD" id="cd12148">
    <property type="entry name" value="fungal_TF_MHR"/>
    <property type="match status" value="1"/>
</dbReference>
<dbReference type="SMART" id="SM00906">
    <property type="entry name" value="Fungal_trans"/>
    <property type="match status" value="1"/>
</dbReference>
<dbReference type="PROSITE" id="PS00463">
    <property type="entry name" value="ZN2_CY6_FUNGAL_1"/>
    <property type="match status" value="1"/>
</dbReference>
<feature type="compositionally biased region" description="Low complexity" evidence="6">
    <location>
        <begin position="966"/>
        <end position="986"/>
    </location>
</feature>
<feature type="compositionally biased region" description="Polar residues" evidence="6">
    <location>
        <begin position="38"/>
        <end position="49"/>
    </location>
</feature>
<reference evidence="8 9" key="1">
    <citation type="submission" date="2024-01" db="EMBL/GenBank/DDBJ databases">
        <authorList>
            <consortium name="Genoscope - CEA"/>
            <person name="William W."/>
        </authorList>
    </citation>
    <scope>NUCLEOTIDE SEQUENCE [LARGE SCALE GENOMIC DNA]</scope>
    <source>
        <strain evidence="8 9">29B2s-10</strain>
    </source>
</reference>
<feature type="compositionally biased region" description="Basic residues" evidence="6">
    <location>
        <begin position="95"/>
        <end position="114"/>
    </location>
</feature>
<keyword evidence="2" id="KW-0862">Zinc</keyword>
<dbReference type="SUPFAM" id="SSF57701">
    <property type="entry name" value="Zn2/Cys6 DNA-binding domain"/>
    <property type="match status" value="1"/>
</dbReference>
<dbReference type="EMBL" id="OZ004258">
    <property type="protein sequence ID" value="CAK7912378.1"/>
    <property type="molecule type" value="Genomic_DNA"/>
</dbReference>
<keyword evidence="5" id="KW-0539">Nucleus</keyword>
<keyword evidence="3" id="KW-0805">Transcription regulation</keyword>
<feature type="compositionally biased region" description="Polar residues" evidence="6">
    <location>
        <begin position="1071"/>
        <end position="1088"/>
    </location>
</feature>
<dbReference type="InterPro" id="IPR007219">
    <property type="entry name" value="XnlR_reg_dom"/>
</dbReference>
<feature type="compositionally biased region" description="Low complexity" evidence="6">
    <location>
        <begin position="1000"/>
        <end position="1017"/>
    </location>
</feature>
<dbReference type="Proteomes" id="UP001497600">
    <property type="component" value="Chromosome F"/>
</dbReference>
<feature type="compositionally biased region" description="Low complexity" evidence="6">
    <location>
        <begin position="75"/>
        <end position="94"/>
    </location>
</feature>
<evidence type="ECO:0000256" key="2">
    <source>
        <dbReference type="ARBA" id="ARBA00022833"/>
    </source>
</evidence>
<feature type="compositionally biased region" description="Polar residues" evidence="6">
    <location>
        <begin position="207"/>
        <end position="242"/>
    </location>
</feature>
<feature type="compositionally biased region" description="Low complexity" evidence="6">
    <location>
        <begin position="56"/>
        <end position="68"/>
    </location>
</feature>
<dbReference type="Pfam" id="PF00172">
    <property type="entry name" value="Zn_clus"/>
    <property type="match status" value="1"/>
</dbReference>
<evidence type="ECO:0000256" key="3">
    <source>
        <dbReference type="ARBA" id="ARBA00023015"/>
    </source>
</evidence>
<dbReference type="InterPro" id="IPR050797">
    <property type="entry name" value="Carb_Metab_Trans_Reg"/>
</dbReference>
<feature type="compositionally biased region" description="Polar residues" evidence="6">
    <location>
        <begin position="955"/>
        <end position="964"/>
    </location>
</feature>